<dbReference type="EMBL" id="FUXX01000003">
    <property type="protein sequence ID" value="SKA58129.1"/>
    <property type="molecule type" value="Genomic_DNA"/>
</dbReference>
<evidence type="ECO:0000256" key="3">
    <source>
        <dbReference type="PROSITE-ProRule" id="PRU01353"/>
    </source>
</evidence>
<proteinExistence type="inferred from homology"/>
<feature type="active site" description="Proton donor" evidence="3">
    <location>
        <position position="118"/>
    </location>
</feature>
<keyword evidence="2 3" id="KW-0326">Glycosidase</keyword>
<dbReference type="Proteomes" id="UP000242432">
    <property type="component" value="Unassembled WGS sequence"/>
</dbReference>
<gene>
    <name evidence="5" type="ORF">SAMN02745213_00353</name>
</gene>
<name>A0A1T4UZH5_9GAMM</name>
<dbReference type="RefSeq" id="WP_078927965.1">
    <property type="nucleotide sequence ID" value="NZ_FUXX01000003.1"/>
</dbReference>
<dbReference type="AlphaFoldDB" id="A0A1T4UZH5"/>
<dbReference type="Gene3D" id="3.20.20.80">
    <property type="entry name" value="Glycosidases"/>
    <property type="match status" value="1"/>
</dbReference>
<reference evidence="6" key="1">
    <citation type="submission" date="2017-02" db="EMBL/GenBank/DDBJ databases">
        <authorList>
            <person name="Varghese N."/>
            <person name="Submissions S."/>
        </authorList>
    </citation>
    <scope>NUCLEOTIDE SEQUENCE [LARGE SCALE GENOMIC DNA]</scope>
    <source>
        <strain evidence="6">DSM 3072</strain>
    </source>
</reference>
<dbReference type="PANTHER" id="PTHR13170">
    <property type="entry name" value="O-GLCNACASE"/>
    <property type="match status" value="1"/>
</dbReference>
<sequence length="354" mass="41188">METTLGIIEGFYGKLYTKRQRESLCSFASKNSYSYYIYAPKNDRSLRREWMRDFSAYEIEKLKDFSAFCHQRNMRFGIGISPLAITEDPKKKLPYLYKKIDTAISKLKTDIIAILFDDIKLYTPDEGIKQKQIVLDIYKRLKGTGIRLIFCPTYYSFDPILDKVFGERPSDYFEQIIKGLPEEIEIFWTGNKVLSKSITKSDIQSINDKFKRKVTIWDNYPVNDGKFISKKIYTREFSSRENLDGTVLSHAVNPMLEANLTRIALSTLPLCYQEKDAEEIRDFRLKQIKNLFKSDNSKLIEYLNLLNDEGIDALNEKQKNELLGICQKLKNAAAREVIDFLKGVYKFDPACLTS</sequence>
<dbReference type="GO" id="GO:0015929">
    <property type="term" value="F:hexosaminidase activity"/>
    <property type="evidence" value="ECO:0007669"/>
    <property type="project" value="UniProtKB-ARBA"/>
</dbReference>
<dbReference type="InterPro" id="IPR051822">
    <property type="entry name" value="Glycosyl_Hydrolase_84"/>
</dbReference>
<keyword evidence="6" id="KW-1185">Reference proteome</keyword>
<comment type="similarity">
    <text evidence="3">Belongs to the glycosyl hydrolase 84 family.</text>
</comment>
<evidence type="ECO:0000256" key="2">
    <source>
        <dbReference type="ARBA" id="ARBA00023295"/>
    </source>
</evidence>
<dbReference type="GO" id="GO:1901135">
    <property type="term" value="P:carbohydrate derivative metabolic process"/>
    <property type="evidence" value="ECO:0007669"/>
    <property type="project" value="UniProtKB-ARBA"/>
</dbReference>
<evidence type="ECO:0000313" key="5">
    <source>
        <dbReference type="EMBL" id="SKA58129.1"/>
    </source>
</evidence>
<dbReference type="Pfam" id="PF07555">
    <property type="entry name" value="NAGidase"/>
    <property type="match status" value="1"/>
</dbReference>
<evidence type="ECO:0000259" key="4">
    <source>
        <dbReference type="PROSITE" id="PS52009"/>
    </source>
</evidence>
<feature type="domain" description="GH84" evidence="4">
    <location>
        <begin position="3"/>
        <end position="276"/>
    </location>
</feature>
<keyword evidence="1 3" id="KW-0378">Hydrolase</keyword>
<protein>
    <submittedName>
        <fullName evidence="5">Beta-N-acetylglucosaminidase</fullName>
    </submittedName>
</protein>
<dbReference type="InterPro" id="IPR011496">
    <property type="entry name" value="O-GlcNAcase_cat"/>
</dbReference>
<accession>A0A1T4UZH5</accession>
<organism evidence="5 6">
    <name type="scientific">Succinivibrio dextrinosolvens DSM 3072</name>
    <dbReference type="NCBI Taxonomy" id="1123324"/>
    <lineage>
        <taxon>Bacteria</taxon>
        <taxon>Pseudomonadati</taxon>
        <taxon>Pseudomonadota</taxon>
        <taxon>Gammaproteobacteria</taxon>
        <taxon>Aeromonadales</taxon>
        <taxon>Succinivibrionaceae</taxon>
        <taxon>Succinivibrio</taxon>
    </lineage>
</organism>
<dbReference type="STRING" id="83771.SAMN02910357_00200"/>
<dbReference type="PANTHER" id="PTHR13170:SF16">
    <property type="entry name" value="PROTEIN O-GLCNACASE"/>
    <property type="match status" value="1"/>
</dbReference>
<evidence type="ECO:0000313" key="6">
    <source>
        <dbReference type="Proteomes" id="UP000242432"/>
    </source>
</evidence>
<evidence type="ECO:0000256" key="1">
    <source>
        <dbReference type="ARBA" id="ARBA00022801"/>
    </source>
</evidence>
<dbReference type="InterPro" id="IPR017853">
    <property type="entry name" value="GH"/>
</dbReference>
<dbReference type="PROSITE" id="PS52009">
    <property type="entry name" value="GH84"/>
    <property type="match status" value="1"/>
</dbReference>
<dbReference type="SUPFAM" id="SSF51445">
    <property type="entry name" value="(Trans)glycosidases"/>
    <property type="match status" value="1"/>
</dbReference>